<proteinExistence type="inferred from homology"/>
<dbReference type="KEGG" id="rsu:NHU_00148"/>
<organism evidence="3 4">
    <name type="scientific">Rhodovulum sulfidophilum</name>
    <name type="common">Rhodobacter sulfidophilus</name>
    <dbReference type="NCBI Taxonomy" id="35806"/>
    <lineage>
        <taxon>Bacteria</taxon>
        <taxon>Pseudomonadati</taxon>
        <taxon>Pseudomonadota</taxon>
        <taxon>Alphaproteobacteria</taxon>
        <taxon>Rhodobacterales</taxon>
        <taxon>Paracoccaceae</taxon>
        <taxon>Rhodovulum</taxon>
    </lineage>
</organism>
<protein>
    <submittedName>
        <fullName evidence="3">N-acyl-D-glucosamine 2-epimerase</fullName>
    </submittedName>
</protein>
<evidence type="ECO:0000313" key="4">
    <source>
        <dbReference type="Proteomes" id="UP000064912"/>
    </source>
</evidence>
<dbReference type="GO" id="GO:0016853">
    <property type="term" value="F:isomerase activity"/>
    <property type="evidence" value="ECO:0007669"/>
    <property type="project" value="UniProtKB-KW"/>
</dbReference>
<dbReference type="PATRIC" id="fig|35806.4.peg.147"/>
<name>A0A0D6AY11_RHOSU</name>
<evidence type="ECO:0000313" key="3">
    <source>
        <dbReference type="EMBL" id="BAQ67319.1"/>
    </source>
</evidence>
<dbReference type="EMBL" id="AP014800">
    <property type="protein sequence ID" value="BAQ67319.1"/>
    <property type="molecule type" value="Genomic_DNA"/>
</dbReference>
<dbReference type="InterPro" id="IPR008928">
    <property type="entry name" value="6-hairpin_glycosidase_sf"/>
</dbReference>
<evidence type="ECO:0000256" key="2">
    <source>
        <dbReference type="ARBA" id="ARBA00023235"/>
    </source>
</evidence>
<dbReference type="InterPro" id="IPR012341">
    <property type="entry name" value="6hp_glycosidase-like_sf"/>
</dbReference>
<keyword evidence="2" id="KW-0413">Isomerase</keyword>
<sequence length="415" mass="44799">MTPPSEPPASGPARSALPFEVGSDPVAAPLAAFRDWIETRALPFQAQAVRDPAGGFHERIAPDGHPVAMPRRARVAARQLYAFSRLAGLGLGDTVGPGLAGHARDMLLGAHIRPDGRIVPLAGGPEGYDLYDIAFCLFALAAAPEAVLPRAGACALAAQILTRLETGWRHPEMGFEEAMPRRLPLRSNPHMHLFEASLEWLATGPCDPRFEALADEIAGLCLARFLDPATGALRELFDGDWRIAAGAENAVEPGHQYEWGWLLLRWGALRGRAEARRAGLGLIDLAEARGLNADGLAASLLDPALAMADPTARLWPQTERIKAWALRARLATRRADAALPEAKAVEACQGLMRFFQHPLRGSWWENLAEGGAPRREPARTSSLYHIVGAYHELAALEARRSLPVAKEETRASSTA</sequence>
<gene>
    <name evidence="3" type="ORF">NHU_00148</name>
</gene>
<dbReference type="Pfam" id="PF07221">
    <property type="entry name" value="GlcNAc_2-epim"/>
    <property type="match status" value="1"/>
</dbReference>
<dbReference type="GO" id="GO:0005975">
    <property type="term" value="P:carbohydrate metabolic process"/>
    <property type="evidence" value="ECO:0007669"/>
    <property type="project" value="InterPro"/>
</dbReference>
<dbReference type="Proteomes" id="UP000064912">
    <property type="component" value="Chromosome"/>
</dbReference>
<dbReference type="SUPFAM" id="SSF48208">
    <property type="entry name" value="Six-hairpin glycosidases"/>
    <property type="match status" value="1"/>
</dbReference>
<comment type="similarity">
    <text evidence="1">Belongs to the N-acylglucosamine 2-epimerase family.</text>
</comment>
<dbReference type="AlphaFoldDB" id="A0A0D6AY11"/>
<evidence type="ECO:0000256" key="1">
    <source>
        <dbReference type="ARBA" id="ARBA00008558"/>
    </source>
</evidence>
<reference evidence="3 4" key="1">
    <citation type="submission" date="2015-02" db="EMBL/GenBank/DDBJ databases">
        <title>Genome sequene of Rhodovulum sulfidophilum DSM 2351.</title>
        <authorList>
            <person name="Nagao N."/>
        </authorList>
    </citation>
    <scope>NUCLEOTIDE SEQUENCE [LARGE SCALE GENOMIC DNA]</scope>
    <source>
        <strain evidence="3 4">DSM 2351</strain>
    </source>
</reference>
<accession>A0A0D6AY11</accession>
<dbReference type="eggNOG" id="COG2942">
    <property type="taxonomic scope" value="Bacteria"/>
</dbReference>
<dbReference type="InterPro" id="IPR010819">
    <property type="entry name" value="AGE/CE"/>
</dbReference>
<dbReference type="Gene3D" id="1.50.10.10">
    <property type="match status" value="1"/>
</dbReference>
<dbReference type="PANTHER" id="PTHR15108">
    <property type="entry name" value="N-ACYLGLUCOSAMINE-2-EPIMERASE"/>
    <property type="match status" value="1"/>
</dbReference>